<dbReference type="Proteomes" id="UP001219862">
    <property type="component" value="Unassembled WGS sequence"/>
</dbReference>
<sequence>MKEHAFLARKLDVAAFAREGATLSGEWPALEFERVAEFAAPEAPASTWPPVQWTLTGERREPRGSEAQVWVSLEASAQVSLTCQRCLQPVREHLSMSRWYRFARTESEAAELDAESDDDVLVLSRSLDTLELVEDELLLSLPLVPRHEECPQPLLPPASVVTLEEASEDERPNPFAALAALKKDKG</sequence>
<evidence type="ECO:0000256" key="2">
    <source>
        <dbReference type="ARBA" id="ARBA00010740"/>
    </source>
</evidence>
<dbReference type="RefSeq" id="WP_273595204.1">
    <property type="nucleotide sequence ID" value="NZ_JAQQXS010000002.1"/>
</dbReference>
<comment type="caution">
    <text evidence="6">The sequence shown here is derived from an EMBL/GenBank/DDBJ whole genome shotgun (WGS) entry which is preliminary data.</text>
</comment>
<name>A0ABT5KNZ4_9BURK</name>
<proteinExistence type="inferred from homology"/>
<keyword evidence="4" id="KW-0690">Ribosome biogenesis</keyword>
<evidence type="ECO:0000256" key="4">
    <source>
        <dbReference type="ARBA" id="ARBA00022517"/>
    </source>
</evidence>
<dbReference type="EMBL" id="JAQQXS010000002">
    <property type="protein sequence ID" value="MDC8784088.1"/>
    <property type="molecule type" value="Genomic_DNA"/>
</dbReference>
<evidence type="ECO:0000256" key="5">
    <source>
        <dbReference type="ARBA" id="ARBA00031841"/>
    </source>
</evidence>
<protein>
    <recommendedName>
        <fullName evidence="3">Large ribosomal RNA subunit accumulation protein YceD</fullName>
    </recommendedName>
    <alternativeName>
        <fullName evidence="5">23S rRNA accumulation protein YceD</fullName>
    </alternativeName>
</protein>
<evidence type="ECO:0000313" key="6">
    <source>
        <dbReference type="EMBL" id="MDC8784088.1"/>
    </source>
</evidence>
<evidence type="ECO:0000313" key="7">
    <source>
        <dbReference type="Proteomes" id="UP001219862"/>
    </source>
</evidence>
<evidence type="ECO:0000256" key="3">
    <source>
        <dbReference type="ARBA" id="ARBA00015716"/>
    </source>
</evidence>
<keyword evidence="7" id="KW-1185">Reference proteome</keyword>
<dbReference type="PANTHER" id="PTHR38099:SF1">
    <property type="entry name" value="LARGE RIBOSOMAL RNA SUBUNIT ACCUMULATION PROTEIN YCED"/>
    <property type="match status" value="1"/>
</dbReference>
<organism evidence="6 7">
    <name type="scientific">Roseateles koreensis</name>
    <dbReference type="NCBI Taxonomy" id="2987526"/>
    <lineage>
        <taxon>Bacteria</taxon>
        <taxon>Pseudomonadati</taxon>
        <taxon>Pseudomonadota</taxon>
        <taxon>Betaproteobacteria</taxon>
        <taxon>Burkholderiales</taxon>
        <taxon>Sphaerotilaceae</taxon>
        <taxon>Roseateles</taxon>
    </lineage>
</organism>
<dbReference type="PANTHER" id="PTHR38099">
    <property type="entry name" value="LARGE RIBOSOMAL RNA SUBUNIT ACCUMULATION PROTEIN YCED"/>
    <property type="match status" value="1"/>
</dbReference>
<gene>
    <name evidence="6" type="ORF">PRZ01_02645</name>
</gene>
<reference evidence="6 7" key="1">
    <citation type="submission" date="2022-10" db="EMBL/GenBank/DDBJ databases">
        <title>paucibacter sp. hw8 Genome sequencing.</title>
        <authorList>
            <person name="Park S."/>
        </authorList>
    </citation>
    <scope>NUCLEOTIDE SEQUENCE [LARGE SCALE GENOMIC DNA]</scope>
    <source>
        <strain evidence="7">hw8</strain>
    </source>
</reference>
<dbReference type="InterPro" id="IPR003772">
    <property type="entry name" value="YceD"/>
</dbReference>
<dbReference type="InterPro" id="IPR039255">
    <property type="entry name" value="YceD_bac"/>
</dbReference>
<comment type="similarity">
    <text evidence="2">Belongs to the DUF177 domain family.</text>
</comment>
<accession>A0ABT5KNZ4</accession>
<comment type="function">
    <text evidence="1">Plays a role in synthesis, processing and/or stability of 23S rRNA.</text>
</comment>
<evidence type="ECO:0000256" key="1">
    <source>
        <dbReference type="ARBA" id="ARBA00002868"/>
    </source>
</evidence>
<dbReference type="Pfam" id="PF02620">
    <property type="entry name" value="YceD"/>
    <property type="match status" value="1"/>
</dbReference>